<accession>A0AB32T1M8</accession>
<dbReference type="FunFam" id="3.30.160.60:FF:000624">
    <property type="entry name" value="zinc finger protein 697"/>
    <property type="match status" value="1"/>
</dbReference>
<evidence type="ECO:0000256" key="6">
    <source>
        <dbReference type="ARBA" id="ARBA00022771"/>
    </source>
</evidence>
<dbReference type="PROSITE" id="PS00028">
    <property type="entry name" value="ZINC_FINGER_C2H2_1"/>
    <property type="match status" value="5"/>
</dbReference>
<keyword evidence="10" id="KW-0238">DNA-binding</keyword>
<dbReference type="GO" id="GO:0003677">
    <property type="term" value="F:DNA binding"/>
    <property type="evidence" value="ECO:0007669"/>
    <property type="project" value="UniProtKB-KW"/>
</dbReference>
<dbReference type="SUPFAM" id="SSF57667">
    <property type="entry name" value="beta-beta-alpha zinc fingers"/>
    <property type="match status" value="4"/>
</dbReference>
<dbReference type="FunFam" id="3.30.160.60:FF:001155">
    <property type="entry name" value="Zinc finger 30C"/>
    <property type="match status" value="1"/>
</dbReference>
<evidence type="ECO:0000256" key="1">
    <source>
        <dbReference type="ARBA" id="ARBA00003767"/>
    </source>
</evidence>
<evidence type="ECO:0000256" key="4">
    <source>
        <dbReference type="ARBA" id="ARBA00022723"/>
    </source>
</evidence>
<dbReference type="AlphaFoldDB" id="A0AB32T1M8"/>
<gene>
    <name evidence="15" type="primary">LOC137487709</name>
</gene>
<evidence type="ECO:0000256" key="13">
    <source>
        <dbReference type="PROSITE-ProRule" id="PRU00042"/>
    </source>
</evidence>
<evidence type="ECO:0000256" key="8">
    <source>
        <dbReference type="ARBA" id="ARBA00022833"/>
    </source>
</evidence>
<dbReference type="Proteomes" id="UP000000437">
    <property type="component" value="Chromosome 15"/>
</dbReference>
<dbReference type="RefSeq" id="XP_068069757.2">
    <property type="nucleotide sequence ID" value="XM_068213656.2"/>
</dbReference>
<dbReference type="PANTHER" id="PTHR24394">
    <property type="entry name" value="ZINC FINGER PROTEIN"/>
    <property type="match status" value="1"/>
</dbReference>
<keyword evidence="9" id="KW-0805">Transcription regulation</keyword>
<keyword evidence="6 13" id="KW-0863">Zinc-finger</keyword>
<dbReference type="Pfam" id="PF00096">
    <property type="entry name" value="zf-C2H2"/>
    <property type="match status" value="4"/>
</dbReference>
<dbReference type="InterPro" id="IPR013087">
    <property type="entry name" value="Znf_C2H2_type"/>
</dbReference>
<keyword evidence="7" id="KW-0833">Ubl conjugation pathway</keyword>
<comment type="subcellular location">
    <subcellularLocation>
        <location evidence="2">Nucleus</location>
    </subcellularLocation>
</comment>
<evidence type="ECO:0000256" key="2">
    <source>
        <dbReference type="ARBA" id="ARBA00004123"/>
    </source>
</evidence>
<keyword evidence="4" id="KW-0479">Metal-binding</keyword>
<dbReference type="GO" id="GO:0005634">
    <property type="term" value="C:nucleus"/>
    <property type="evidence" value="ECO:0007669"/>
    <property type="project" value="UniProtKB-SubCell"/>
</dbReference>
<evidence type="ECO:0000256" key="3">
    <source>
        <dbReference type="ARBA" id="ARBA00004906"/>
    </source>
</evidence>
<comment type="pathway">
    <text evidence="3">Protein modification; protein ubiquitination.</text>
</comment>
<keyword evidence="14" id="KW-1185">Reference proteome</keyword>
<name>A0AB32T1M8_DANRE</name>
<dbReference type="InterPro" id="IPR036236">
    <property type="entry name" value="Znf_C2H2_sf"/>
</dbReference>
<dbReference type="PANTHER" id="PTHR24394:SF44">
    <property type="entry name" value="ZINC FINGER PROTEIN 271-LIKE"/>
    <property type="match status" value="1"/>
</dbReference>
<organism evidence="14 15">
    <name type="scientific">Danio rerio</name>
    <name type="common">Zebrafish</name>
    <name type="synonym">Brachydanio rerio</name>
    <dbReference type="NCBI Taxonomy" id="7955"/>
    <lineage>
        <taxon>Eukaryota</taxon>
        <taxon>Metazoa</taxon>
        <taxon>Chordata</taxon>
        <taxon>Craniata</taxon>
        <taxon>Vertebrata</taxon>
        <taxon>Euteleostomi</taxon>
        <taxon>Actinopterygii</taxon>
        <taxon>Neopterygii</taxon>
        <taxon>Teleostei</taxon>
        <taxon>Ostariophysi</taxon>
        <taxon>Cypriniformes</taxon>
        <taxon>Danionidae</taxon>
        <taxon>Danioninae</taxon>
        <taxon>Danio</taxon>
    </lineage>
</organism>
<protein>
    <submittedName>
        <fullName evidence="15">Uncharacterized protein isoform X1</fullName>
    </submittedName>
</protein>
<evidence type="ECO:0000256" key="11">
    <source>
        <dbReference type="ARBA" id="ARBA00023163"/>
    </source>
</evidence>
<dbReference type="FunFam" id="3.30.160.60:FF:000446">
    <property type="entry name" value="Zinc finger protein"/>
    <property type="match status" value="1"/>
</dbReference>
<keyword evidence="5" id="KW-0677">Repeat</keyword>
<dbReference type="Gene3D" id="3.30.160.60">
    <property type="entry name" value="Classic Zinc Finger"/>
    <property type="match status" value="6"/>
</dbReference>
<evidence type="ECO:0000256" key="10">
    <source>
        <dbReference type="ARBA" id="ARBA00023125"/>
    </source>
</evidence>
<dbReference type="FunFam" id="3.30.160.60:FF:003277">
    <property type="entry name" value="Zgc:171551"/>
    <property type="match status" value="1"/>
</dbReference>
<proteinExistence type="predicted"/>
<reference evidence="15" key="1">
    <citation type="submission" date="2025-08" db="UniProtKB">
        <authorList>
            <consortium name="RefSeq"/>
        </authorList>
    </citation>
    <scope>IDENTIFICATION</scope>
    <source>
        <strain evidence="15">Tuebingen</strain>
        <tissue evidence="15">Fibroblasts and whole tissue</tissue>
    </source>
</reference>
<evidence type="ECO:0000256" key="9">
    <source>
        <dbReference type="ARBA" id="ARBA00023015"/>
    </source>
</evidence>
<dbReference type="PROSITE" id="PS50157">
    <property type="entry name" value="ZINC_FINGER_C2H2_2"/>
    <property type="match status" value="5"/>
</dbReference>
<keyword evidence="11" id="KW-0804">Transcription</keyword>
<dbReference type="GO" id="GO:0008270">
    <property type="term" value="F:zinc ion binding"/>
    <property type="evidence" value="ECO:0007669"/>
    <property type="project" value="UniProtKB-KW"/>
</dbReference>
<dbReference type="FunFam" id="3.30.160.60:FF:000097">
    <property type="entry name" value="Zinc finger protein"/>
    <property type="match status" value="1"/>
</dbReference>
<keyword evidence="8" id="KW-0862">Zinc</keyword>
<dbReference type="FunFam" id="3.30.160.60:FF:004011">
    <property type="match status" value="1"/>
</dbReference>
<comment type="function">
    <text evidence="1">May be involved in transcriptional regulation.</text>
</comment>
<evidence type="ECO:0000256" key="5">
    <source>
        <dbReference type="ARBA" id="ARBA00022737"/>
    </source>
</evidence>
<evidence type="ECO:0000256" key="7">
    <source>
        <dbReference type="ARBA" id="ARBA00022786"/>
    </source>
</evidence>
<dbReference type="KEGG" id="dre:137487709"/>
<sequence>MFLESLSVQTYRKQSIMKMAFIKEESEDVDIEEAFRVKHEDPEEQTGVMAIKEENEELNVMMEKDQLEKHDFVSLGNSIKTETSSSVETLEETESKGQFTCLQCGKRFGQHCKLTYHMKIHSGEKPYTCEQCAKTFKYKGNLKFHMKVHTGEKPFKCEKCGKRFVHKGNLEYHMIVHTGERPFPCSVCGKRFVHRGNLNHHIRVHTGERPFTCTHCGKSFAQNATLKTHTLVHTGEKPFTCLQCQSSFTYRRDLKYHMQKCCAKTLQCIKSEDSLENGSTHQHFNSG</sequence>
<dbReference type="SMART" id="SM00355">
    <property type="entry name" value="ZnF_C2H2"/>
    <property type="match status" value="6"/>
</dbReference>
<keyword evidence="12" id="KW-0539">Nucleus</keyword>
<evidence type="ECO:0000313" key="14">
    <source>
        <dbReference type="Proteomes" id="UP000000437"/>
    </source>
</evidence>
<evidence type="ECO:0000313" key="15">
    <source>
        <dbReference type="RefSeq" id="XP_068069757.2"/>
    </source>
</evidence>
<evidence type="ECO:0000256" key="12">
    <source>
        <dbReference type="ARBA" id="ARBA00023242"/>
    </source>
</evidence>